<feature type="region of interest" description="Disordered" evidence="1">
    <location>
        <begin position="1"/>
        <end position="115"/>
    </location>
</feature>
<gene>
    <name evidence="2" type="ORF">PoB_006891800</name>
</gene>
<evidence type="ECO:0000313" key="2">
    <source>
        <dbReference type="EMBL" id="GFO42413.1"/>
    </source>
</evidence>
<organism evidence="2 3">
    <name type="scientific">Plakobranchus ocellatus</name>
    <dbReference type="NCBI Taxonomy" id="259542"/>
    <lineage>
        <taxon>Eukaryota</taxon>
        <taxon>Metazoa</taxon>
        <taxon>Spiralia</taxon>
        <taxon>Lophotrochozoa</taxon>
        <taxon>Mollusca</taxon>
        <taxon>Gastropoda</taxon>
        <taxon>Heterobranchia</taxon>
        <taxon>Euthyneura</taxon>
        <taxon>Panpulmonata</taxon>
        <taxon>Sacoglossa</taxon>
        <taxon>Placobranchoidea</taxon>
        <taxon>Plakobranchidae</taxon>
        <taxon>Plakobranchus</taxon>
    </lineage>
</organism>
<accession>A0AAV4DEE1</accession>
<name>A0AAV4DEE1_9GAST</name>
<evidence type="ECO:0000256" key="1">
    <source>
        <dbReference type="SAM" id="MobiDB-lite"/>
    </source>
</evidence>
<feature type="compositionally biased region" description="Basic and acidic residues" evidence="1">
    <location>
        <begin position="55"/>
        <end position="66"/>
    </location>
</feature>
<dbReference type="Proteomes" id="UP000735302">
    <property type="component" value="Unassembled WGS sequence"/>
</dbReference>
<dbReference type="AlphaFoldDB" id="A0AAV4DEE1"/>
<feature type="compositionally biased region" description="Low complexity" evidence="1">
    <location>
        <begin position="69"/>
        <end position="100"/>
    </location>
</feature>
<comment type="caution">
    <text evidence="2">The sequence shown here is derived from an EMBL/GenBank/DDBJ whole genome shotgun (WGS) entry which is preliminary data.</text>
</comment>
<reference evidence="2 3" key="1">
    <citation type="journal article" date="2021" name="Elife">
        <title>Chloroplast acquisition without the gene transfer in kleptoplastic sea slugs, Plakobranchus ocellatus.</title>
        <authorList>
            <person name="Maeda T."/>
            <person name="Takahashi S."/>
            <person name="Yoshida T."/>
            <person name="Shimamura S."/>
            <person name="Takaki Y."/>
            <person name="Nagai Y."/>
            <person name="Toyoda A."/>
            <person name="Suzuki Y."/>
            <person name="Arimoto A."/>
            <person name="Ishii H."/>
            <person name="Satoh N."/>
            <person name="Nishiyama T."/>
            <person name="Hasebe M."/>
            <person name="Maruyama T."/>
            <person name="Minagawa J."/>
            <person name="Obokata J."/>
            <person name="Shigenobu S."/>
        </authorList>
    </citation>
    <scope>NUCLEOTIDE SEQUENCE [LARGE SCALE GENOMIC DNA]</scope>
</reference>
<feature type="compositionally biased region" description="Basic and acidic residues" evidence="1">
    <location>
        <begin position="1"/>
        <end position="10"/>
    </location>
</feature>
<proteinExistence type="predicted"/>
<dbReference type="EMBL" id="BLXT01007807">
    <property type="protein sequence ID" value="GFO42413.1"/>
    <property type="molecule type" value="Genomic_DNA"/>
</dbReference>
<protein>
    <submittedName>
        <fullName evidence="2">Uncharacterized protein</fullName>
    </submittedName>
</protein>
<keyword evidence="3" id="KW-1185">Reference proteome</keyword>
<evidence type="ECO:0000313" key="3">
    <source>
        <dbReference type="Proteomes" id="UP000735302"/>
    </source>
</evidence>
<sequence>MSPCTDKRQFIGDNLPWSPLMTRGRYGGIHSFPGPQTGKRFDYQRTIENNSIAKGRADKSKRHEAPRAPGDSSISSSPKVSGSPMKSPLSSYKSQSPSKSRLLHHLPARSPPSFT</sequence>